<proteinExistence type="predicted"/>
<reference evidence="3 4" key="1">
    <citation type="journal article" date="2011" name="J. Bacteriol.">
        <title>Genome sequence of the halotolerant marine bacterium Myxococcus fulvus HW-1.</title>
        <authorList>
            <person name="Li Z.F."/>
            <person name="Li X."/>
            <person name="Liu H."/>
            <person name="Liu X."/>
            <person name="Han K."/>
            <person name="Wu Z.H."/>
            <person name="Hu W."/>
            <person name="Li F.F."/>
            <person name="Li Y.Z."/>
        </authorList>
    </citation>
    <scope>NUCLEOTIDE SEQUENCE [LARGE SCALE GENOMIC DNA]</scope>
    <source>
        <strain evidence="4">ATCC BAA-855 / HW-1</strain>
    </source>
</reference>
<accession>F8CFD3</accession>
<evidence type="ECO:0000313" key="3">
    <source>
        <dbReference type="EMBL" id="AEI62441.1"/>
    </source>
</evidence>
<dbReference type="HOGENOM" id="CLU_519551_0_0_7"/>
<feature type="domain" description="Tox-REase-5" evidence="2">
    <location>
        <begin position="396"/>
        <end position="484"/>
    </location>
</feature>
<dbReference type="Proteomes" id="UP000000488">
    <property type="component" value="Chromosome"/>
</dbReference>
<dbReference type="InterPro" id="IPR028904">
    <property type="entry name" value="Tox-REase-5_dom"/>
</dbReference>
<dbReference type="AlphaFoldDB" id="F8CFD3"/>
<evidence type="ECO:0000313" key="4">
    <source>
        <dbReference type="Proteomes" id="UP000000488"/>
    </source>
</evidence>
<dbReference type="STRING" id="483219.LILAB_02580"/>
<gene>
    <name evidence="3" type="ordered locus">LILAB_02580</name>
</gene>
<dbReference type="EMBL" id="CP002830">
    <property type="protein sequence ID" value="AEI62441.1"/>
    <property type="molecule type" value="Genomic_DNA"/>
</dbReference>
<feature type="region of interest" description="Disordered" evidence="1">
    <location>
        <begin position="372"/>
        <end position="391"/>
    </location>
</feature>
<organism evidence="3 4">
    <name type="scientific">Myxococcus fulvus (strain ATCC BAA-855 / HW-1)</name>
    <dbReference type="NCBI Taxonomy" id="483219"/>
    <lineage>
        <taxon>Bacteria</taxon>
        <taxon>Pseudomonadati</taxon>
        <taxon>Myxococcota</taxon>
        <taxon>Myxococcia</taxon>
        <taxon>Myxococcales</taxon>
        <taxon>Cystobacterineae</taxon>
        <taxon>Myxococcaceae</taxon>
        <taxon>Myxococcus</taxon>
    </lineage>
</organism>
<sequence length="511" mass="55108">MGVALLLTGCAGVESSTRRETFHQRAALPGERWTASGEDAEYEPEAEAAEGASRQPLHRRHLFRDGMLLGGARGQEDEFDVLLRNAGLEGRDARPVKGSALTPKHAARLLQALMGRDVTLGQFPARLAVGFMLREVLATGEVSRAELVRRVERFRHLAVLRPDGRLAWVRSGRTQQRVAPVEWREGAFRAHGFELGRFYDGRTGVFRLLNDELREESGFPLADVHDDADVVSRTLDGAEEAFVGLALAVGKFFSTSPAESLAALRELPAAVVALLKSSPEYLERFRYMTRGEQVQAVSKLVTNLIATWGTASAATRTLEGTALATAEVPALVLSAQGTVAMRLVAAPVGRAAAVLSGGPGAAIILQRAGTAAKDGAPSKGPGQWGPAKESMSPRARRYQEQIAGHSADEAYWVGGVGRDRGGVKFDGFDAGVLLEAKGPGYARFFEELDPKRWFKNSGAKALGEQALRQVKAAKGMPIRWHVAEETAVPALRKLLQDRGIKGIEVVFTPPL</sequence>
<name>F8CFD3_MYXFH</name>
<evidence type="ECO:0000259" key="2">
    <source>
        <dbReference type="Pfam" id="PF15648"/>
    </source>
</evidence>
<dbReference type="Pfam" id="PF15648">
    <property type="entry name" value="Tox-REase-5"/>
    <property type="match status" value="1"/>
</dbReference>
<evidence type="ECO:0000256" key="1">
    <source>
        <dbReference type="SAM" id="MobiDB-lite"/>
    </source>
</evidence>
<protein>
    <recommendedName>
        <fullName evidence="2">Tox-REase-5 domain-containing protein</fullName>
    </recommendedName>
</protein>
<dbReference type="KEGG" id="mfu:LILAB_02580"/>